<dbReference type="Proteomes" id="UP001153365">
    <property type="component" value="Unassembled WGS sequence"/>
</dbReference>
<dbReference type="AlphaFoldDB" id="A0AAV0B293"/>
<feature type="region of interest" description="Disordered" evidence="1">
    <location>
        <begin position="37"/>
        <end position="88"/>
    </location>
</feature>
<evidence type="ECO:0000313" key="3">
    <source>
        <dbReference type="Proteomes" id="UP001153365"/>
    </source>
</evidence>
<evidence type="ECO:0000313" key="2">
    <source>
        <dbReference type="EMBL" id="CAH7676130.1"/>
    </source>
</evidence>
<dbReference type="EMBL" id="CALTRL010002592">
    <property type="protein sequence ID" value="CAH7676130.1"/>
    <property type="molecule type" value="Genomic_DNA"/>
</dbReference>
<sequence length="88" mass="9801">MLVELGPMGICTASSRQAHSHSHNHFLDVGLGWLQSARHQNQEEGQPEDSAKHKTQESSWRMHQSAGNQGQPEDSAERKTPELERSTA</sequence>
<comment type="caution">
    <text evidence="2">The sequence shown here is derived from an EMBL/GenBank/DDBJ whole genome shotgun (WGS) entry which is preliminary data.</text>
</comment>
<feature type="compositionally biased region" description="Basic and acidic residues" evidence="1">
    <location>
        <begin position="75"/>
        <end position="88"/>
    </location>
</feature>
<evidence type="ECO:0000256" key="1">
    <source>
        <dbReference type="SAM" id="MobiDB-lite"/>
    </source>
</evidence>
<gene>
    <name evidence="2" type="ORF">PPACK8108_LOCUS11228</name>
</gene>
<proteinExistence type="predicted"/>
<protein>
    <submittedName>
        <fullName evidence="2">Uncharacterized protein</fullName>
    </submittedName>
</protein>
<feature type="compositionally biased region" description="Polar residues" evidence="1">
    <location>
        <begin position="57"/>
        <end position="72"/>
    </location>
</feature>
<accession>A0AAV0B293</accession>
<reference evidence="2" key="1">
    <citation type="submission" date="2022-06" db="EMBL/GenBank/DDBJ databases">
        <authorList>
            <consortium name="SYNGENTA / RWTH Aachen University"/>
        </authorList>
    </citation>
    <scope>NUCLEOTIDE SEQUENCE</scope>
</reference>
<name>A0AAV0B293_PHAPC</name>
<keyword evidence="3" id="KW-1185">Reference proteome</keyword>
<organism evidence="2 3">
    <name type="scientific">Phakopsora pachyrhizi</name>
    <name type="common">Asian soybean rust disease fungus</name>
    <dbReference type="NCBI Taxonomy" id="170000"/>
    <lineage>
        <taxon>Eukaryota</taxon>
        <taxon>Fungi</taxon>
        <taxon>Dikarya</taxon>
        <taxon>Basidiomycota</taxon>
        <taxon>Pucciniomycotina</taxon>
        <taxon>Pucciniomycetes</taxon>
        <taxon>Pucciniales</taxon>
        <taxon>Phakopsoraceae</taxon>
        <taxon>Phakopsora</taxon>
    </lineage>
</organism>